<evidence type="ECO:0000313" key="3">
    <source>
        <dbReference type="EMBL" id="KSU49398.1"/>
    </source>
</evidence>
<gene>
    <name evidence="3" type="ORF">AS033_08505</name>
</gene>
<feature type="domain" description="N-acetyltransferase" evidence="2">
    <location>
        <begin position="2"/>
        <end position="89"/>
    </location>
</feature>
<dbReference type="Gene3D" id="3.40.630.30">
    <property type="match status" value="1"/>
</dbReference>
<dbReference type="InterPro" id="IPR031165">
    <property type="entry name" value="GNAT_YJDJ"/>
</dbReference>
<comment type="caution">
    <text evidence="3">The sequence shown here is derived from an EMBL/GenBank/DDBJ whole genome shotgun (WGS) entry which is preliminary data.</text>
</comment>
<dbReference type="PROSITE" id="PS51186">
    <property type="entry name" value="GNAT"/>
    <property type="match status" value="1"/>
</dbReference>
<dbReference type="EMBL" id="LNQL01000002">
    <property type="protein sequence ID" value="KSU49398.1"/>
    <property type="molecule type" value="Genomic_DNA"/>
</dbReference>
<evidence type="ECO:0000313" key="4">
    <source>
        <dbReference type="Proteomes" id="UP000053797"/>
    </source>
</evidence>
<dbReference type="OrthoDB" id="9793389at2"/>
<accession>A0A0V8GH12</accession>
<dbReference type="CDD" id="cd04301">
    <property type="entry name" value="NAT_SF"/>
    <property type="match status" value="1"/>
</dbReference>
<organism evidence="3 4">
    <name type="scientific">Exiguobacterium indicum</name>
    <dbReference type="NCBI Taxonomy" id="296995"/>
    <lineage>
        <taxon>Bacteria</taxon>
        <taxon>Bacillati</taxon>
        <taxon>Bacillota</taxon>
        <taxon>Bacilli</taxon>
        <taxon>Bacillales</taxon>
        <taxon>Bacillales Family XII. Incertae Sedis</taxon>
        <taxon>Exiguobacterium</taxon>
    </lineage>
</organism>
<dbReference type="RefSeq" id="WP_058265196.1">
    <property type="nucleotide sequence ID" value="NZ_FMYN01000002.1"/>
</dbReference>
<dbReference type="AlphaFoldDB" id="A0A0V8GH12"/>
<name>A0A0V8GH12_9BACL</name>
<dbReference type="InterPro" id="IPR016181">
    <property type="entry name" value="Acyl_CoA_acyltransferase"/>
</dbReference>
<feature type="domain" description="N-acetyltransferase" evidence="1">
    <location>
        <begin position="1"/>
        <end position="91"/>
    </location>
</feature>
<proteinExistence type="predicted"/>
<dbReference type="PROSITE" id="PS51729">
    <property type="entry name" value="GNAT_YJDJ"/>
    <property type="match status" value="1"/>
</dbReference>
<dbReference type="Proteomes" id="UP000053797">
    <property type="component" value="Unassembled WGS sequence"/>
</dbReference>
<protein>
    <submittedName>
        <fullName evidence="3">GNAT family acetyltransferase</fullName>
    </submittedName>
</protein>
<keyword evidence="3" id="KW-0808">Transferase</keyword>
<reference evidence="3 4" key="1">
    <citation type="journal article" date="2015" name="Int. J. Syst. Evol. Microbiol.">
        <title>Exiguobacterium enclense sp. nov., isolated from sediment.</title>
        <authorList>
            <person name="Dastager S.G."/>
            <person name="Mawlankar R."/>
            <person name="Sonalkar V.V."/>
            <person name="Thorat M.N."/>
            <person name="Mual P."/>
            <person name="Verma A."/>
            <person name="Krishnamurthi S."/>
            <person name="Tang S.K."/>
            <person name="Li W.J."/>
        </authorList>
    </citation>
    <scope>NUCLEOTIDE SEQUENCE [LARGE SCALE GENOMIC DNA]</scope>
    <source>
        <strain evidence="3 4">NIO-1109</strain>
    </source>
</reference>
<sequence length="91" mass="10579">MELKRAERKIEAHQEGEVIGEITYSDTNNGMWIIDHTYVDPAHRNQQIGEQLVAEIVNWAREANVKLLPLCPFAKKEFEHRSDYQDVQANT</sequence>
<dbReference type="GO" id="GO:0016747">
    <property type="term" value="F:acyltransferase activity, transferring groups other than amino-acyl groups"/>
    <property type="evidence" value="ECO:0007669"/>
    <property type="project" value="InterPro"/>
</dbReference>
<dbReference type="InterPro" id="IPR000182">
    <property type="entry name" value="GNAT_dom"/>
</dbReference>
<dbReference type="Pfam" id="PF14542">
    <property type="entry name" value="Acetyltransf_CG"/>
    <property type="match status" value="1"/>
</dbReference>
<dbReference type="SUPFAM" id="SSF55729">
    <property type="entry name" value="Acyl-CoA N-acyltransferases (Nat)"/>
    <property type="match status" value="1"/>
</dbReference>
<evidence type="ECO:0000259" key="2">
    <source>
        <dbReference type="PROSITE" id="PS51729"/>
    </source>
</evidence>
<evidence type="ECO:0000259" key="1">
    <source>
        <dbReference type="PROSITE" id="PS51186"/>
    </source>
</evidence>